<evidence type="ECO:0000259" key="3">
    <source>
        <dbReference type="PROSITE" id="PS50075"/>
    </source>
</evidence>
<sequence>MDELTTAVRAAWEQSLNVSVGDDADFFRLGGDSMKAITICAKVEESCQVRPRLRVLFDNPRFDAYVNAVSEIVREKRP</sequence>
<dbReference type="InterPro" id="IPR009081">
    <property type="entry name" value="PP-bd_ACP"/>
</dbReference>
<reference evidence="4 5" key="1">
    <citation type="submission" date="2020-08" db="EMBL/GenBank/DDBJ databases">
        <title>Genomic Encyclopedia of Type Strains, Phase IV (KMG-IV): sequencing the most valuable type-strain genomes for metagenomic binning, comparative biology and taxonomic classification.</title>
        <authorList>
            <person name="Goeker M."/>
        </authorList>
    </citation>
    <scope>NUCLEOTIDE SEQUENCE [LARGE SCALE GENOMIC DNA]</scope>
    <source>
        <strain evidence="4 5">DSM 45385</strain>
    </source>
</reference>
<gene>
    <name evidence="4" type="ORF">HNR40_005629</name>
</gene>
<dbReference type="Pfam" id="PF00550">
    <property type="entry name" value="PP-binding"/>
    <property type="match status" value="1"/>
</dbReference>
<evidence type="ECO:0000256" key="2">
    <source>
        <dbReference type="ARBA" id="ARBA00022553"/>
    </source>
</evidence>
<proteinExistence type="predicted"/>
<accession>A0A7W8A5X1</accession>
<dbReference type="Proteomes" id="UP000568380">
    <property type="component" value="Unassembled WGS sequence"/>
</dbReference>
<dbReference type="PROSITE" id="PS00012">
    <property type="entry name" value="PHOSPHOPANTETHEINE"/>
    <property type="match status" value="1"/>
</dbReference>
<keyword evidence="1" id="KW-0596">Phosphopantetheine</keyword>
<organism evidence="4 5">
    <name type="scientific">Nonomuraea endophytica</name>
    <dbReference type="NCBI Taxonomy" id="714136"/>
    <lineage>
        <taxon>Bacteria</taxon>
        <taxon>Bacillati</taxon>
        <taxon>Actinomycetota</taxon>
        <taxon>Actinomycetes</taxon>
        <taxon>Streptosporangiales</taxon>
        <taxon>Streptosporangiaceae</taxon>
        <taxon>Nonomuraea</taxon>
    </lineage>
</organism>
<name>A0A7W8A5X1_9ACTN</name>
<dbReference type="EMBL" id="JACHIN010000007">
    <property type="protein sequence ID" value="MBB5080143.1"/>
    <property type="molecule type" value="Genomic_DNA"/>
</dbReference>
<comment type="caution">
    <text evidence="4">The sequence shown here is derived from an EMBL/GenBank/DDBJ whole genome shotgun (WGS) entry which is preliminary data.</text>
</comment>
<evidence type="ECO:0000313" key="5">
    <source>
        <dbReference type="Proteomes" id="UP000568380"/>
    </source>
</evidence>
<dbReference type="InterPro" id="IPR006162">
    <property type="entry name" value="Ppantetheine_attach_site"/>
</dbReference>
<feature type="domain" description="Carrier" evidence="3">
    <location>
        <begin position="1"/>
        <end position="73"/>
    </location>
</feature>
<evidence type="ECO:0000256" key="1">
    <source>
        <dbReference type="ARBA" id="ARBA00022450"/>
    </source>
</evidence>
<dbReference type="AlphaFoldDB" id="A0A7W8A5X1"/>
<evidence type="ECO:0000313" key="4">
    <source>
        <dbReference type="EMBL" id="MBB5080143.1"/>
    </source>
</evidence>
<dbReference type="RefSeq" id="WP_184966296.1">
    <property type="nucleotide sequence ID" value="NZ_JACHIN010000007.1"/>
</dbReference>
<dbReference type="SUPFAM" id="SSF47336">
    <property type="entry name" value="ACP-like"/>
    <property type="match status" value="1"/>
</dbReference>
<dbReference type="PROSITE" id="PS50075">
    <property type="entry name" value="CARRIER"/>
    <property type="match status" value="1"/>
</dbReference>
<protein>
    <submittedName>
        <fullName evidence="4">Acyl carrier protein</fullName>
    </submittedName>
</protein>
<keyword evidence="5" id="KW-1185">Reference proteome</keyword>
<dbReference type="InterPro" id="IPR036736">
    <property type="entry name" value="ACP-like_sf"/>
</dbReference>
<dbReference type="Gene3D" id="1.10.1200.10">
    <property type="entry name" value="ACP-like"/>
    <property type="match status" value="1"/>
</dbReference>
<keyword evidence="2" id="KW-0597">Phosphoprotein</keyword>